<dbReference type="Pfam" id="PF07963">
    <property type="entry name" value="N_methyl"/>
    <property type="match status" value="1"/>
</dbReference>
<feature type="transmembrane region" description="Helical" evidence="7">
    <location>
        <begin position="6"/>
        <end position="29"/>
    </location>
</feature>
<keyword evidence="7" id="KW-0472">Membrane</keyword>
<dbReference type="EMBL" id="PKJO01000006">
    <property type="protein sequence ID" value="PLA40246.1"/>
    <property type="molecule type" value="Genomic_DNA"/>
</dbReference>
<dbReference type="AlphaFoldDB" id="A0A2I1XC77"/>
<evidence type="ECO:0000256" key="1">
    <source>
        <dbReference type="ARBA" id="ARBA00005233"/>
    </source>
</evidence>
<evidence type="ECO:0000256" key="3">
    <source>
        <dbReference type="ARBA" id="ARBA00022481"/>
    </source>
</evidence>
<dbReference type="Pfam" id="PF00114">
    <property type="entry name" value="Pilin"/>
    <property type="match status" value="1"/>
</dbReference>
<dbReference type="InterPro" id="IPR012902">
    <property type="entry name" value="N_methyl_site"/>
</dbReference>
<keyword evidence="4" id="KW-0130">Cell adhesion</keyword>
<dbReference type="InterPro" id="IPR045584">
    <property type="entry name" value="Pilin-like"/>
</dbReference>
<proteinExistence type="inferred from homology"/>
<dbReference type="GO" id="GO:0007155">
    <property type="term" value="P:cell adhesion"/>
    <property type="evidence" value="ECO:0007669"/>
    <property type="project" value="UniProtKB-KW"/>
</dbReference>
<keyword evidence="7" id="KW-0812">Transmembrane</keyword>
<evidence type="ECO:0000256" key="4">
    <source>
        <dbReference type="ARBA" id="ARBA00022889"/>
    </source>
</evidence>
<comment type="caution">
    <text evidence="8">The sequence shown here is derived from an EMBL/GenBank/DDBJ whole genome shotgun (WGS) entry which is preliminary data.</text>
</comment>
<keyword evidence="5" id="KW-1015">Disulfide bond</keyword>
<protein>
    <submittedName>
        <fullName evidence="8">Prepilin-type cleavage/methylation domain-containing protein</fullName>
    </submittedName>
</protein>
<keyword evidence="3" id="KW-0488">Methylation</keyword>
<evidence type="ECO:0000256" key="5">
    <source>
        <dbReference type="ARBA" id="ARBA00023157"/>
    </source>
</evidence>
<dbReference type="InterPro" id="IPR001082">
    <property type="entry name" value="Pilin"/>
</dbReference>
<dbReference type="PROSITE" id="PS00409">
    <property type="entry name" value="PROKAR_NTER_METHYL"/>
    <property type="match status" value="1"/>
</dbReference>
<evidence type="ECO:0000313" key="9">
    <source>
        <dbReference type="Proteomes" id="UP000234767"/>
    </source>
</evidence>
<comment type="similarity">
    <text evidence="1 6">Belongs to the N-Me-Phe pilin family.</text>
</comment>
<comment type="subunit">
    <text evidence="2">The pili are polar flexible filaments of about 5.4 nanometers diameter and 2.5 micrometers average length; they consist of only a single polypeptide chain arranged in a helical configuration of five subunits per turn in the assembled pilus.</text>
</comment>
<organism evidence="8 9">
    <name type="scientific">Neisseria sicca</name>
    <dbReference type="NCBI Taxonomy" id="490"/>
    <lineage>
        <taxon>Bacteria</taxon>
        <taxon>Pseudomonadati</taxon>
        <taxon>Pseudomonadota</taxon>
        <taxon>Betaproteobacteria</taxon>
        <taxon>Neisseriales</taxon>
        <taxon>Neisseriaceae</taxon>
        <taxon>Neisseria</taxon>
    </lineage>
</organism>
<dbReference type="GO" id="GO:0009289">
    <property type="term" value="C:pilus"/>
    <property type="evidence" value="ECO:0007669"/>
    <property type="project" value="InterPro"/>
</dbReference>
<evidence type="ECO:0000256" key="6">
    <source>
        <dbReference type="RuleBase" id="RU000389"/>
    </source>
</evidence>
<sequence length="144" mass="15332">MVQKGFTLIELLVVMAIIGILAAISFPIYNNYVARSQVVEALLFASTAKTDVSTAYFGQGWVPIGNYSGENNVNGRYVKSLHVAATGKITVTMNDEANIAIRGKTITLVPKVGASGNAESVIEWSCDSSDANAISKSFLPTPCR</sequence>
<dbReference type="NCBIfam" id="TIGR02532">
    <property type="entry name" value="IV_pilin_GFxxxE"/>
    <property type="match status" value="1"/>
</dbReference>
<evidence type="ECO:0000256" key="2">
    <source>
        <dbReference type="ARBA" id="ARBA00011156"/>
    </source>
</evidence>
<evidence type="ECO:0000256" key="7">
    <source>
        <dbReference type="SAM" id="Phobius"/>
    </source>
</evidence>
<reference evidence="8 9" key="1">
    <citation type="submission" date="2017-12" db="EMBL/GenBank/DDBJ databases">
        <title>Phylogenetic diversity of female urinary microbiome.</title>
        <authorList>
            <person name="Thomas-White K."/>
            <person name="Wolfe A.J."/>
        </authorList>
    </citation>
    <scope>NUCLEOTIDE SEQUENCE [LARGE SCALE GENOMIC DNA]</scope>
    <source>
        <strain evidence="8 9">UMB0321</strain>
    </source>
</reference>
<accession>A0A2I1XC77</accession>
<gene>
    <name evidence="8" type="ORF">CYK00_06035</name>
</gene>
<dbReference type="SUPFAM" id="SSF54523">
    <property type="entry name" value="Pili subunits"/>
    <property type="match status" value="1"/>
</dbReference>
<keyword evidence="6" id="KW-0281">Fimbrium</keyword>
<evidence type="ECO:0000313" key="8">
    <source>
        <dbReference type="EMBL" id="PLA40246.1"/>
    </source>
</evidence>
<dbReference type="Proteomes" id="UP000234767">
    <property type="component" value="Unassembled WGS sequence"/>
</dbReference>
<dbReference type="RefSeq" id="WP_101810262.1">
    <property type="nucleotide sequence ID" value="NZ_PKJO01000006.1"/>
</dbReference>
<name>A0A2I1XC77_NEISI</name>
<keyword evidence="7" id="KW-1133">Transmembrane helix</keyword>
<dbReference type="Gene3D" id="3.30.700.10">
    <property type="entry name" value="Glycoprotein, Type 4 Pilin"/>
    <property type="match status" value="1"/>
</dbReference>